<dbReference type="GO" id="GO:0010212">
    <property type="term" value="P:response to ionizing radiation"/>
    <property type="evidence" value="ECO:0007669"/>
    <property type="project" value="TreeGrafter"/>
</dbReference>
<dbReference type="Gene3D" id="2.40.50.140">
    <property type="entry name" value="Nucleic acid-binding proteins"/>
    <property type="match status" value="1"/>
</dbReference>
<name>A0A564YXB1_HYMDI</name>
<dbReference type="FunFam" id="2.40.50.140:FF:000072">
    <property type="entry name" value="SOSS complex subunit B2"/>
    <property type="match status" value="1"/>
</dbReference>
<evidence type="ECO:0000313" key="2">
    <source>
        <dbReference type="EMBL" id="VUZ51214.1"/>
    </source>
</evidence>
<dbReference type="GO" id="GO:0003677">
    <property type="term" value="F:DNA binding"/>
    <property type="evidence" value="ECO:0007669"/>
    <property type="project" value="UniProtKB-KW"/>
</dbReference>
<evidence type="ECO:0000256" key="1">
    <source>
        <dbReference type="ARBA" id="ARBA00023125"/>
    </source>
</evidence>
<dbReference type="GO" id="GO:0070876">
    <property type="term" value="C:SOSS complex"/>
    <property type="evidence" value="ECO:0007669"/>
    <property type="project" value="TreeGrafter"/>
</dbReference>
<evidence type="ECO:0008006" key="4">
    <source>
        <dbReference type="Google" id="ProtNLM"/>
    </source>
</evidence>
<keyword evidence="1" id="KW-0238">DNA-binding</keyword>
<dbReference type="PANTHER" id="PTHR13356">
    <property type="entry name" value="OB FOLD NUCLEIC ACID BINDING PROTEIN-RELATED"/>
    <property type="match status" value="1"/>
</dbReference>
<gene>
    <name evidence="2" type="ORF">WMSIL1_LOCUS9941</name>
</gene>
<sequence length="126" mass="14073">MDKDYLLKDLKPNMKFVNTNVIVIDVDKIIQTKEGSMVRTVKVADHTGCINMSVWNLMARLISVGDLLKVSRANTSVRNGSLTLNVGRNGEVVKTGEFTMVFSDAMDFSAKTDQWEKAFVKNVSNQ</sequence>
<dbReference type="AlphaFoldDB" id="A0A564YXB1"/>
<dbReference type="InterPro" id="IPR012340">
    <property type="entry name" value="NA-bd_OB-fold"/>
</dbReference>
<proteinExistence type="predicted"/>
<dbReference type="InterPro" id="IPR051231">
    <property type="entry name" value="SOSS-B"/>
</dbReference>
<dbReference type="GO" id="GO:0005694">
    <property type="term" value="C:chromosome"/>
    <property type="evidence" value="ECO:0007669"/>
    <property type="project" value="UniProtKB-ARBA"/>
</dbReference>
<keyword evidence="3" id="KW-1185">Reference proteome</keyword>
<reference evidence="2 3" key="1">
    <citation type="submission" date="2019-07" db="EMBL/GenBank/DDBJ databases">
        <authorList>
            <person name="Jastrzebski P J."/>
            <person name="Paukszto L."/>
            <person name="Jastrzebski P J."/>
        </authorList>
    </citation>
    <scope>NUCLEOTIDE SEQUENCE [LARGE SCALE GENOMIC DNA]</scope>
    <source>
        <strain evidence="2 3">WMS-il1</strain>
    </source>
</reference>
<dbReference type="EMBL" id="CABIJS010000432">
    <property type="protein sequence ID" value="VUZ51214.1"/>
    <property type="molecule type" value="Genomic_DNA"/>
</dbReference>
<dbReference type="PANTHER" id="PTHR13356:SF0">
    <property type="entry name" value="SOSS COMPLEX SUBUNIT B HOMOLOG"/>
    <property type="match status" value="1"/>
</dbReference>
<dbReference type="Proteomes" id="UP000321570">
    <property type="component" value="Unassembled WGS sequence"/>
</dbReference>
<dbReference type="GO" id="GO:0000724">
    <property type="term" value="P:double-strand break repair via homologous recombination"/>
    <property type="evidence" value="ECO:0007669"/>
    <property type="project" value="TreeGrafter"/>
</dbReference>
<evidence type="ECO:0000313" key="3">
    <source>
        <dbReference type="Proteomes" id="UP000321570"/>
    </source>
</evidence>
<dbReference type="GO" id="GO:0044818">
    <property type="term" value="P:mitotic G2/M transition checkpoint"/>
    <property type="evidence" value="ECO:0007669"/>
    <property type="project" value="TreeGrafter"/>
</dbReference>
<dbReference type="CDD" id="cd04491">
    <property type="entry name" value="SoSSB_OBF"/>
    <property type="match status" value="1"/>
</dbReference>
<organism evidence="2 3">
    <name type="scientific">Hymenolepis diminuta</name>
    <name type="common">Rat tapeworm</name>
    <dbReference type="NCBI Taxonomy" id="6216"/>
    <lineage>
        <taxon>Eukaryota</taxon>
        <taxon>Metazoa</taxon>
        <taxon>Spiralia</taxon>
        <taxon>Lophotrochozoa</taxon>
        <taxon>Platyhelminthes</taxon>
        <taxon>Cestoda</taxon>
        <taxon>Eucestoda</taxon>
        <taxon>Cyclophyllidea</taxon>
        <taxon>Hymenolepididae</taxon>
        <taxon>Hymenolepis</taxon>
    </lineage>
</organism>
<protein>
    <recommendedName>
        <fullName evidence="4">OB domain-containing protein</fullName>
    </recommendedName>
</protein>
<dbReference type="SUPFAM" id="SSF50249">
    <property type="entry name" value="Nucleic acid-binding proteins"/>
    <property type="match status" value="1"/>
</dbReference>
<accession>A0A564YXB1</accession>